<comment type="caution">
    <text evidence="2">The sequence shown here is derived from an EMBL/GenBank/DDBJ whole genome shotgun (WGS) entry which is preliminary data.</text>
</comment>
<name>A0A7X2H259_9BACL</name>
<sequence length="106" mass="13011">MKHPIRSKSLFLIFLILLMGIYFIFFGLPWKSIALKKQFEVYLEDKYQIDFKLNKMEFDFIHRTYNSHAYPVSDPTLYFYVGQDIETKKIHDLYKYELERRNTGRR</sequence>
<evidence type="ECO:0000313" key="2">
    <source>
        <dbReference type="EMBL" id="MRN52167.1"/>
    </source>
</evidence>
<reference evidence="2 3" key="1">
    <citation type="submission" date="2019-11" db="EMBL/GenBank/DDBJ databases">
        <title>Paenibacillus monticola sp. nov., a novel PGPR strain isolated from mountain sample in China.</title>
        <authorList>
            <person name="Zhao Q."/>
            <person name="Li H.-P."/>
            <person name="Zhang J.-L."/>
        </authorList>
    </citation>
    <scope>NUCLEOTIDE SEQUENCE [LARGE SCALE GENOMIC DNA]</scope>
    <source>
        <strain evidence="2 3">LC-T2</strain>
    </source>
</reference>
<dbReference type="EMBL" id="WJXB01000001">
    <property type="protein sequence ID" value="MRN52167.1"/>
    <property type="molecule type" value="Genomic_DNA"/>
</dbReference>
<gene>
    <name evidence="2" type="ORF">GJB61_04065</name>
</gene>
<dbReference type="AlphaFoldDB" id="A0A7X2H259"/>
<proteinExistence type="predicted"/>
<organism evidence="2 3">
    <name type="scientific">Paenibacillus monticola</name>
    <dbReference type="NCBI Taxonomy" id="2666075"/>
    <lineage>
        <taxon>Bacteria</taxon>
        <taxon>Bacillati</taxon>
        <taxon>Bacillota</taxon>
        <taxon>Bacilli</taxon>
        <taxon>Bacillales</taxon>
        <taxon>Paenibacillaceae</taxon>
        <taxon>Paenibacillus</taxon>
    </lineage>
</organism>
<keyword evidence="1" id="KW-0812">Transmembrane</keyword>
<dbReference type="RefSeq" id="WP_154117144.1">
    <property type="nucleotide sequence ID" value="NZ_WJXB01000001.1"/>
</dbReference>
<keyword evidence="1" id="KW-0472">Membrane</keyword>
<keyword evidence="1" id="KW-1133">Transmembrane helix</keyword>
<evidence type="ECO:0000313" key="3">
    <source>
        <dbReference type="Proteomes" id="UP000463051"/>
    </source>
</evidence>
<dbReference type="Proteomes" id="UP000463051">
    <property type="component" value="Unassembled WGS sequence"/>
</dbReference>
<evidence type="ECO:0000256" key="1">
    <source>
        <dbReference type="SAM" id="Phobius"/>
    </source>
</evidence>
<protein>
    <recommendedName>
        <fullName evidence="4">DUF3139 domain-containing protein</fullName>
    </recommendedName>
</protein>
<feature type="transmembrane region" description="Helical" evidence="1">
    <location>
        <begin position="12"/>
        <end position="30"/>
    </location>
</feature>
<accession>A0A7X2H259</accession>
<evidence type="ECO:0008006" key="4">
    <source>
        <dbReference type="Google" id="ProtNLM"/>
    </source>
</evidence>
<keyword evidence="3" id="KW-1185">Reference proteome</keyword>